<dbReference type="EMBL" id="NXIG01000011">
    <property type="protein sequence ID" value="RXI29521.1"/>
    <property type="molecule type" value="Genomic_DNA"/>
</dbReference>
<gene>
    <name evidence="1" type="ORF">AELL_1699</name>
    <name evidence="2" type="ORF">CP962_10645</name>
</gene>
<evidence type="ECO:0000313" key="4">
    <source>
        <dbReference type="Proteomes" id="UP000290588"/>
    </source>
</evidence>
<dbReference type="RefSeq" id="WP_118917525.1">
    <property type="nucleotide sequence ID" value="NZ_CP032097.1"/>
</dbReference>
<dbReference type="AlphaFoldDB" id="A0A347U924"/>
<dbReference type="PROSITE" id="PS51257">
    <property type="entry name" value="PROKAR_LIPOPROTEIN"/>
    <property type="match status" value="1"/>
</dbReference>
<dbReference type="Proteomes" id="UP000290588">
    <property type="component" value="Unassembled WGS sequence"/>
</dbReference>
<protein>
    <recommendedName>
        <fullName evidence="5">Lipoprotein</fullName>
    </recommendedName>
</protein>
<reference evidence="2 4" key="1">
    <citation type="submission" date="2017-09" db="EMBL/GenBank/DDBJ databases">
        <title>Genomics of the genus Arcobacter.</title>
        <authorList>
            <person name="Perez-Cataluna A."/>
            <person name="Figueras M.J."/>
            <person name="Salas-Masso N."/>
        </authorList>
    </citation>
    <scope>NUCLEOTIDE SEQUENCE [LARGE SCALE GENOMIC DNA]</scope>
    <source>
        <strain evidence="2 4">CECT 7837</strain>
    </source>
</reference>
<dbReference type="OrthoDB" id="5344185at2"/>
<evidence type="ECO:0008006" key="5">
    <source>
        <dbReference type="Google" id="ProtNLM"/>
    </source>
</evidence>
<keyword evidence="3" id="KW-1185">Reference proteome</keyword>
<dbReference type="Proteomes" id="UP000262582">
    <property type="component" value="Chromosome"/>
</dbReference>
<proteinExistence type="predicted"/>
<dbReference type="EMBL" id="CP032097">
    <property type="protein sequence ID" value="AXX95352.1"/>
    <property type="molecule type" value="Genomic_DNA"/>
</dbReference>
<sequence length="99" mass="11419">MFKNLLLSSCVIFLFSGCFGAKKEEKWTAFIYPNKEDTKNKIKSPMTFNSLEECKKVSEIEIKNQNLENIAIFKCGLNCTYNEGMKLEICEQMLSSKEN</sequence>
<accession>A0A347U924</accession>
<reference evidence="1 3" key="2">
    <citation type="submission" date="2018-08" db="EMBL/GenBank/DDBJ databases">
        <title>Complete genome of the Arcobacter ellisii type strain LMG 26155.</title>
        <authorList>
            <person name="Miller W.G."/>
            <person name="Yee E."/>
            <person name="Bono J.L."/>
        </authorList>
    </citation>
    <scope>NUCLEOTIDE SEQUENCE [LARGE SCALE GENOMIC DNA]</scope>
    <source>
        <strain evidence="1 3">LMG 26155</strain>
    </source>
</reference>
<evidence type="ECO:0000313" key="1">
    <source>
        <dbReference type="EMBL" id="AXX95352.1"/>
    </source>
</evidence>
<evidence type="ECO:0000313" key="3">
    <source>
        <dbReference type="Proteomes" id="UP000262582"/>
    </source>
</evidence>
<name>A0A347U924_9BACT</name>
<organism evidence="2 4">
    <name type="scientific">Arcobacter ellisii</name>
    <dbReference type="NCBI Taxonomy" id="913109"/>
    <lineage>
        <taxon>Bacteria</taxon>
        <taxon>Pseudomonadati</taxon>
        <taxon>Campylobacterota</taxon>
        <taxon>Epsilonproteobacteria</taxon>
        <taxon>Campylobacterales</taxon>
        <taxon>Arcobacteraceae</taxon>
        <taxon>Arcobacter</taxon>
    </lineage>
</organism>
<evidence type="ECO:0000313" key="2">
    <source>
        <dbReference type="EMBL" id="RXI29521.1"/>
    </source>
</evidence>
<dbReference type="KEGG" id="aell:AELL_1699"/>